<organism evidence="2 3">
    <name type="scientific">Linnemannia exigua</name>
    <dbReference type="NCBI Taxonomy" id="604196"/>
    <lineage>
        <taxon>Eukaryota</taxon>
        <taxon>Fungi</taxon>
        <taxon>Fungi incertae sedis</taxon>
        <taxon>Mucoromycota</taxon>
        <taxon>Mortierellomycotina</taxon>
        <taxon>Mortierellomycetes</taxon>
        <taxon>Mortierellales</taxon>
        <taxon>Mortierellaceae</taxon>
        <taxon>Linnemannia</taxon>
    </lineage>
</organism>
<name>A0AAD4D2N4_9FUNG</name>
<feature type="region of interest" description="Disordered" evidence="1">
    <location>
        <begin position="1"/>
        <end position="59"/>
    </location>
</feature>
<evidence type="ECO:0000313" key="2">
    <source>
        <dbReference type="EMBL" id="KAG0257923.1"/>
    </source>
</evidence>
<feature type="non-terminal residue" evidence="2">
    <location>
        <position position="207"/>
    </location>
</feature>
<protein>
    <submittedName>
        <fullName evidence="2">Uncharacterized protein</fullName>
    </submittedName>
</protein>
<dbReference type="SUPFAM" id="SSF57850">
    <property type="entry name" value="RING/U-box"/>
    <property type="match status" value="1"/>
</dbReference>
<dbReference type="EMBL" id="JAAAIL010002363">
    <property type="protein sequence ID" value="KAG0257923.1"/>
    <property type="molecule type" value="Genomic_DNA"/>
</dbReference>
<feature type="compositionally biased region" description="Polar residues" evidence="1">
    <location>
        <begin position="17"/>
        <end position="32"/>
    </location>
</feature>
<reference evidence="2" key="1">
    <citation type="journal article" date="2020" name="Fungal Divers.">
        <title>Resolving the Mortierellaceae phylogeny through synthesis of multi-gene phylogenetics and phylogenomics.</title>
        <authorList>
            <person name="Vandepol N."/>
            <person name="Liber J."/>
            <person name="Desiro A."/>
            <person name="Na H."/>
            <person name="Kennedy M."/>
            <person name="Barry K."/>
            <person name="Grigoriev I.V."/>
            <person name="Miller A.N."/>
            <person name="O'Donnell K."/>
            <person name="Stajich J.E."/>
            <person name="Bonito G."/>
        </authorList>
    </citation>
    <scope>NUCLEOTIDE SEQUENCE</scope>
    <source>
        <strain evidence="2">NRRL 28262</strain>
    </source>
</reference>
<feature type="compositionally biased region" description="Low complexity" evidence="1">
    <location>
        <begin position="1"/>
        <end position="15"/>
    </location>
</feature>
<proteinExistence type="predicted"/>
<keyword evidence="3" id="KW-1185">Reference proteome</keyword>
<sequence length="207" mass="22644">MATATTSSSEASHSTYRLHSNKSTSASLTVQASPWKRDEDSSEITNDIATASPAEPRPPSPVRILQCGICLDDFEWFSLKNLVGYQEDPQDETTSSPLALLPWISKRPSFHNLCSHGRSHGTHSRQARIRWTSALFGGPAALQEEKKLKKVDADAAAAPLPPPSGLKLGFSLHNSKDHAFCMECLAKYIDAQVKARAWPITCPTEKC</sequence>
<dbReference type="InterPro" id="IPR013083">
    <property type="entry name" value="Znf_RING/FYVE/PHD"/>
</dbReference>
<gene>
    <name evidence="2" type="ORF">BGZ95_005113</name>
</gene>
<evidence type="ECO:0000313" key="3">
    <source>
        <dbReference type="Proteomes" id="UP001194580"/>
    </source>
</evidence>
<dbReference type="Proteomes" id="UP001194580">
    <property type="component" value="Unassembled WGS sequence"/>
</dbReference>
<dbReference type="Gene3D" id="3.30.40.10">
    <property type="entry name" value="Zinc/RING finger domain, C3HC4 (zinc finger)"/>
    <property type="match status" value="1"/>
</dbReference>
<accession>A0AAD4D2N4</accession>
<dbReference type="AlphaFoldDB" id="A0AAD4D2N4"/>
<comment type="caution">
    <text evidence="2">The sequence shown here is derived from an EMBL/GenBank/DDBJ whole genome shotgun (WGS) entry which is preliminary data.</text>
</comment>
<evidence type="ECO:0000256" key="1">
    <source>
        <dbReference type="SAM" id="MobiDB-lite"/>
    </source>
</evidence>